<dbReference type="EMBL" id="BAAAMR010000028">
    <property type="protein sequence ID" value="GAA2139335.1"/>
    <property type="molecule type" value="Genomic_DNA"/>
</dbReference>
<dbReference type="RefSeq" id="WP_344267894.1">
    <property type="nucleotide sequence ID" value="NZ_BAAAMR010000028.1"/>
</dbReference>
<feature type="region of interest" description="Disordered" evidence="1">
    <location>
        <begin position="79"/>
        <end position="99"/>
    </location>
</feature>
<organism evidence="3 4">
    <name type="scientific">Actinomadura napierensis</name>
    <dbReference type="NCBI Taxonomy" id="267854"/>
    <lineage>
        <taxon>Bacteria</taxon>
        <taxon>Bacillati</taxon>
        <taxon>Actinomycetota</taxon>
        <taxon>Actinomycetes</taxon>
        <taxon>Streptosporangiales</taxon>
        <taxon>Thermomonosporaceae</taxon>
        <taxon>Actinomadura</taxon>
    </lineage>
</organism>
<evidence type="ECO:0000313" key="4">
    <source>
        <dbReference type="Proteomes" id="UP001501020"/>
    </source>
</evidence>
<dbReference type="InterPro" id="IPR045608">
    <property type="entry name" value="Trypco2"/>
</dbReference>
<sequence>MIELRELIRDLRSELNEAMRDAPGEGLQFELGPIELEVSVGVEKAGEAKAKVRFWVVDLETDGRLASTSLQRIKLSLTPRKAGSAAPPYVSGRERADER</sequence>
<accession>A0ABP5L5B8</accession>
<keyword evidence="4" id="KW-1185">Reference proteome</keyword>
<comment type="caution">
    <text evidence="3">The sequence shown here is derived from an EMBL/GenBank/DDBJ whole genome shotgun (WGS) entry which is preliminary data.</text>
</comment>
<reference evidence="4" key="1">
    <citation type="journal article" date="2019" name="Int. J. Syst. Evol. Microbiol.">
        <title>The Global Catalogue of Microorganisms (GCM) 10K type strain sequencing project: providing services to taxonomists for standard genome sequencing and annotation.</title>
        <authorList>
            <consortium name="The Broad Institute Genomics Platform"/>
            <consortium name="The Broad Institute Genome Sequencing Center for Infectious Disease"/>
            <person name="Wu L."/>
            <person name="Ma J."/>
        </authorList>
    </citation>
    <scope>NUCLEOTIDE SEQUENCE [LARGE SCALE GENOMIC DNA]</scope>
    <source>
        <strain evidence="4">JCM 13850</strain>
    </source>
</reference>
<dbReference type="Proteomes" id="UP001501020">
    <property type="component" value="Unassembled WGS sequence"/>
</dbReference>
<evidence type="ECO:0000259" key="2">
    <source>
        <dbReference type="Pfam" id="PF19631"/>
    </source>
</evidence>
<evidence type="ECO:0000256" key="1">
    <source>
        <dbReference type="SAM" id="MobiDB-lite"/>
    </source>
</evidence>
<feature type="domain" description="Trypsin-co-occurring" evidence="2">
    <location>
        <begin position="2"/>
        <end position="79"/>
    </location>
</feature>
<proteinExistence type="predicted"/>
<dbReference type="Pfam" id="PF19631">
    <property type="entry name" value="Trypco2"/>
    <property type="match status" value="1"/>
</dbReference>
<evidence type="ECO:0000313" key="3">
    <source>
        <dbReference type="EMBL" id="GAA2139335.1"/>
    </source>
</evidence>
<protein>
    <recommendedName>
        <fullName evidence="2">Trypsin-co-occurring domain-containing protein</fullName>
    </recommendedName>
</protein>
<name>A0ABP5L5B8_9ACTN</name>
<gene>
    <name evidence="3" type="ORF">GCM10009727_35740</name>
</gene>